<gene>
    <name evidence="1" type="ORF">ACFQ38_07070</name>
</gene>
<proteinExistence type="predicted"/>
<sequence>MGKEAVERKLKELRVQTKAYISEIETLIAGIAKGNAYNMVCYFTHAFRIDHAEGGECLCLASFHLLNLGSEQITNPSICIQMPPDSLFEFSGRYVVEGNNSTLKIPNSWERFNNDRSPNEIWLRPIEQNSIQPNESIAFTNFQVKWSPASDYAGSIIGVVYCDQNEKGSRVLNPINLNGSIPKQEDKIDK</sequence>
<evidence type="ECO:0000313" key="2">
    <source>
        <dbReference type="Proteomes" id="UP001597231"/>
    </source>
</evidence>
<evidence type="ECO:0000313" key="1">
    <source>
        <dbReference type="EMBL" id="MFD1204859.1"/>
    </source>
</evidence>
<keyword evidence="2" id="KW-1185">Reference proteome</keyword>
<dbReference type="Proteomes" id="UP001597231">
    <property type="component" value="Unassembled WGS sequence"/>
</dbReference>
<organism evidence="1 2">
    <name type="scientific">Sporosarcina contaminans</name>
    <dbReference type="NCBI Taxonomy" id="633403"/>
    <lineage>
        <taxon>Bacteria</taxon>
        <taxon>Bacillati</taxon>
        <taxon>Bacillota</taxon>
        <taxon>Bacilli</taxon>
        <taxon>Bacillales</taxon>
        <taxon>Caryophanaceae</taxon>
        <taxon>Sporosarcina</taxon>
    </lineage>
</organism>
<comment type="caution">
    <text evidence="1">The sequence shown here is derived from an EMBL/GenBank/DDBJ whole genome shotgun (WGS) entry which is preliminary data.</text>
</comment>
<dbReference type="EMBL" id="JBHTLT010000033">
    <property type="protein sequence ID" value="MFD1204859.1"/>
    <property type="molecule type" value="Genomic_DNA"/>
</dbReference>
<reference evidence="2" key="1">
    <citation type="journal article" date="2019" name="Int. J. Syst. Evol. Microbiol.">
        <title>The Global Catalogue of Microorganisms (GCM) 10K type strain sequencing project: providing services to taxonomists for standard genome sequencing and annotation.</title>
        <authorList>
            <consortium name="The Broad Institute Genomics Platform"/>
            <consortium name="The Broad Institute Genome Sequencing Center for Infectious Disease"/>
            <person name="Wu L."/>
            <person name="Ma J."/>
        </authorList>
    </citation>
    <scope>NUCLEOTIDE SEQUENCE [LARGE SCALE GENOMIC DNA]</scope>
    <source>
        <strain evidence="2">CCUG 53915</strain>
    </source>
</reference>
<dbReference type="RefSeq" id="WP_336822362.1">
    <property type="nucleotide sequence ID" value="NZ_JBHTLT010000033.1"/>
</dbReference>
<protein>
    <submittedName>
        <fullName evidence="1">Uncharacterized protein</fullName>
    </submittedName>
</protein>
<accession>A0ABW3TZL4</accession>
<name>A0ABW3TZL4_9BACL</name>